<organism evidence="8 9">
    <name type="scientific">Methylobacterium aerolatum</name>
    <dbReference type="NCBI Taxonomy" id="418708"/>
    <lineage>
        <taxon>Bacteria</taxon>
        <taxon>Pseudomonadati</taxon>
        <taxon>Pseudomonadota</taxon>
        <taxon>Alphaproteobacteria</taxon>
        <taxon>Hyphomicrobiales</taxon>
        <taxon>Methylobacteriaceae</taxon>
        <taxon>Methylobacterium</taxon>
    </lineage>
</organism>
<dbReference type="Pfam" id="PF07219">
    <property type="entry name" value="HemY_N"/>
    <property type="match status" value="1"/>
</dbReference>
<dbReference type="EMBL" id="JAUSVP010000006">
    <property type="protein sequence ID" value="MDQ0448047.1"/>
    <property type="molecule type" value="Genomic_DNA"/>
</dbReference>
<accession>A0ABU0I1S6</accession>
<evidence type="ECO:0000313" key="9">
    <source>
        <dbReference type="Proteomes" id="UP001231124"/>
    </source>
</evidence>
<comment type="caution">
    <text evidence="8">The sequence shown here is derived from an EMBL/GenBank/DDBJ whole genome shotgun (WGS) entry which is preliminary data.</text>
</comment>
<dbReference type="RefSeq" id="WP_238206087.1">
    <property type="nucleotide sequence ID" value="NZ_BPQE01000025.1"/>
</dbReference>
<comment type="subcellular location">
    <subcellularLocation>
        <location evidence="1">Membrane</location>
    </subcellularLocation>
</comment>
<evidence type="ECO:0000256" key="6">
    <source>
        <dbReference type="SAM" id="Phobius"/>
    </source>
</evidence>
<keyword evidence="4 6" id="KW-0472">Membrane</keyword>
<proteinExistence type="predicted"/>
<dbReference type="Gene3D" id="1.25.40.10">
    <property type="entry name" value="Tetratricopeptide repeat domain"/>
    <property type="match status" value="1"/>
</dbReference>
<dbReference type="InterPro" id="IPR011990">
    <property type="entry name" value="TPR-like_helical_dom_sf"/>
</dbReference>
<dbReference type="InterPro" id="IPR016982">
    <property type="entry name" value="Mms48"/>
</dbReference>
<evidence type="ECO:0000256" key="1">
    <source>
        <dbReference type="ARBA" id="ARBA00004370"/>
    </source>
</evidence>
<evidence type="ECO:0000256" key="5">
    <source>
        <dbReference type="SAM" id="MobiDB-lite"/>
    </source>
</evidence>
<evidence type="ECO:0000259" key="7">
    <source>
        <dbReference type="Pfam" id="PF07219"/>
    </source>
</evidence>
<gene>
    <name evidence="8" type="ORF">QO012_002552</name>
</gene>
<dbReference type="Proteomes" id="UP001231124">
    <property type="component" value="Unassembled WGS sequence"/>
</dbReference>
<dbReference type="PIRSF" id="PIRSF031802">
    <property type="entry name" value="UCP031802"/>
    <property type="match status" value="1"/>
</dbReference>
<feature type="domain" description="HemY N-terminal" evidence="7">
    <location>
        <begin position="26"/>
        <end position="132"/>
    </location>
</feature>
<dbReference type="InterPro" id="IPR010817">
    <property type="entry name" value="HemY_N"/>
</dbReference>
<evidence type="ECO:0000256" key="3">
    <source>
        <dbReference type="ARBA" id="ARBA00022989"/>
    </source>
</evidence>
<evidence type="ECO:0000313" key="8">
    <source>
        <dbReference type="EMBL" id="MDQ0448047.1"/>
    </source>
</evidence>
<keyword evidence="9" id="KW-1185">Reference proteome</keyword>
<evidence type="ECO:0000256" key="4">
    <source>
        <dbReference type="ARBA" id="ARBA00023136"/>
    </source>
</evidence>
<dbReference type="SUPFAM" id="SSF48452">
    <property type="entry name" value="TPR-like"/>
    <property type="match status" value="2"/>
</dbReference>
<evidence type="ECO:0000256" key="2">
    <source>
        <dbReference type="ARBA" id="ARBA00022692"/>
    </source>
</evidence>
<reference evidence="8 9" key="1">
    <citation type="submission" date="2023-07" db="EMBL/GenBank/DDBJ databases">
        <title>Genomic Encyclopedia of Type Strains, Phase IV (KMG-IV): sequencing the most valuable type-strain genomes for metagenomic binning, comparative biology and taxonomic classification.</title>
        <authorList>
            <person name="Goeker M."/>
        </authorList>
    </citation>
    <scope>NUCLEOTIDE SEQUENCE [LARGE SCALE GENOMIC DNA]</scope>
    <source>
        <strain evidence="8 9">DSM 19013</strain>
    </source>
</reference>
<name>A0ABU0I1S6_9HYPH</name>
<feature type="region of interest" description="Disordered" evidence="5">
    <location>
        <begin position="516"/>
        <end position="538"/>
    </location>
</feature>
<feature type="transmembrane region" description="Helical" evidence="6">
    <location>
        <begin position="41"/>
        <end position="62"/>
    </location>
</feature>
<keyword evidence="2 6" id="KW-0812">Transmembrane</keyword>
<sequence>MWRALAYLVLLAVAAFGAVWIADRPGTVTVVWNGYQIGTSLSLAIVGVIAAAIVLGLVWAILRGVINLPEALVRGSAERRRSKGLSALSRGMVAVGSGDPLAARRYANDAERLLGAEPLTLLLKAQAAQISGDRDGAEQAFRAMVDDSETRVLGLRGLFVEARRREDEEAARAYATEAARLAPSVTWANDAVLEAHCADTDWAAALETVERRASLGLIDKAQAKRQRAVLLTAIAREREAGEPEAATTRALEAIKLAPGLVPAACLAGRLLARRGDLKKAARAVEGAWRINPHPDLAKVYLNLRTGDSVRDRLTRAETLAKLSAWDPEARLAVAQAALDAREFARAREALQPLLADRPTARTCLTMAAIEEAEHGAQSGRTREWFARAARAPRDPIWIADGVASETWEPVSPLTGQLDAFVWQAPPSAIGVSPEPEPAEPLETPALVPARAQAGPDPMGLKPVEIAAGAPVPAEPKLVGVKPADLKPVTAGATAKGDTSAPDPVSAGMAAAALPVPEGPVALGAPPRETAPRSVKLVP</sequence>
<keyword evidence="3 6" id="KW-1133">Transmembrane helix</keyword>
<protein>
    <submittedName>
        <fullName evidence="8">HemY protein</fullName>
    </submittedName>
</protein>